<keyword evidence="2" id="KW-1185">Reference proteome</keyword>
<organism evidence="1 2">
    <name type="scientific">Cryptococcus decagattii</name>
    <dbReference type="NCBI Taxonomy" id="1859122"/>
    <lineage>
        <taxon>Eukaryota</taxon>
        <taxon>Fungi</taxon>
        <taxon>Dikarya</taxon>
        <taxon>Basidiomycota</taxon>
        <taxon>Agaricomycotina</taxon>
        <taxon>Tremellomycetes</taxon>
        <taxon>Tremellales</taxon>
        <taxon>Cryptococcaceae</taxon>
        <taxon>Cryptococcus</taxon>
        <taxon>Cryptococcus gattii species complex</taxon>
    </lineage>
</organism>
<proteinExistence type="predicted"/>
<evidence type="ECO:0000313" key="1">
    <source>
        <dbReference type="EMBL" id="WVO22276.1"/>
    </source>
</evidence>
<accession>A0ABZ2AYL6</accession>
<dbReference type="RefSeq" id="XP_064721515.1">
    <property type="nucleotide sequence ID" value="XM_064865443.1"/>
</dbReference>
<dbReference type="EMBL" id="CP143810">
    <property type="protein sequence ID" value="WVO22276.1"/>
    <property type="molecule type" value="Genomic_DNA"/>
</dbReference>
<dbReference type="GeneID" id="89990378"/>
<dbReference type="Proteomes" id="UP001432216">
    <property type="component" value="Chromosome 5"/>
</dbReference>
<protein>
    <submittedName>
        <fullName evidence="1">Uncharacterized protein</fullName>
    </submittedName>
</protein>
<reference evidence="1 2" key="1">
    <citation type="submission" date="2024-01" db="EMBL/GenBank/DDBJ databases">
        <title>Comparative genomics of Cryptococcus and Kwoniella reveals pathogenesis evolution and contrasting modes of karyotype evolution via chromosome fusion or intercentromeric recombination.</title>
        <authorList>
            <person name="Coelho M.A."/>
            <person name="David-Palma M."/>
            <person name="Shea T."/>
            <person name="Bowers K."/>
            <person name="McGinley-Smith S."/>
            <person name="Mohammad A.W."/>
            <person name="Gnirke A."/>
            <person name="Yurkov A.M."/>
            <person name="Nowrousian M."/>
            <person name="Sun S."/>
            <person name="Cuomo C.A."/>
            <person name="Heitman J."/>
        </authorList>
    </citation>
    <scope>NUCLEOTIDE SEQUENCE [LARGE SCALE GENOMIC DNA]</scope>
    <source>
        <strain evidence="1 2">7685027</strain>
    </source>
</reference>
<sequence length="149" mass="16650">MSHSVGQAAMLYLAQVSIVATPNREAKNRGPLERGDVCIANDRCSGDAMEAVRDQRSKPKSDDFPISVLHLFFAVNRSDPSTKQPTTNSGLDTIAYVECKVTRFHPLSFYPHFRQRIQHSRLFLLGHPGHFLDACPELLPSTSIAIIRF</sequence>
<name>A0ABZ2AYL6_9TREE</name>
<evidence type="ECO:0000313" key="2">
    <source>
        <dbReference type="Proteomes" id="UP001432216"/>
    </source>
</evidence>
<gene>
    <name evidence="1" type="ORF">IAS62_003606</name>
</gene>